<evidence type="ECO:0000313" key="2">
    <source>
        <dbReference type="Proteomes" id="UP001150603"/>
    </source>
</evidence>
<organism evidence="1 2">
    <name type="scientific">Linderina macrospora</name>
    <dbReference type="NCBI Taxonomy" id="4868"/>
    <lineage>
        <taxon>Eukaryota</taxon>
        <taxon>Fungi</taxon>
        <taxon>Fungi incertae sedis</taxon>
        <taxon>Zoopagomycota</taxon>
        <taxon>Kickxellomycotina</taxon>
        <taxon>Kickxellomycetes</taxon>
        <taxon>Kickxellales</taxon>
        <taxon>Kickxellaceae</taxon>
        <taxon>Linderina</taxon>
    </lineage>
</organism>
<comment type="caution">
    <text evidence="1">The sequence shown here is derived from an EMBL/GenBank/DDBJ whole genome shotgun (WGS) entry which is preliminary data.</text>
</comment>
<gene>
    <name evidence="1" type="ORF">FBU59_006740</name>
</gene>
<evidence type="ECO:0000313" key="1">
    <source>
        <dbReference type="EMBL" id="KAJ1931348.1"/>
    </source>
</evidence>
<keyword evidence="2" id="KW-1185">Reference proteome</keyword>
<dbReference type="EMBL" id="JANBPW010006048">
    <property type="protein sequence ID" value="KAJ1931348.1"/>
    <property type="molecule type" value="Genomic_DNA"/>
</dbReference>
<reference evidence="1" key="1">
    <citation type="submission" date="2022-07" db="EMBL/GenBank/DDBJ databases">
        <title>Phylogenomic reconstructions and comparative analyses of Kickxellomycotina fungi.</title>
        <authorList>
            <person name="Reynolds N.K."/>
            <person name="Stajich J.E."/>
            <person name="Barry K."/>
            <person name="Grigoriev I.V."/>
            <person name="Crous P."/>
            <person name="Smith M.E."/>
        </authorList>
    </citation>
    <scope>NUCLEOTIDE SEQUENCE</scope>
    <source>
        <strain evidence="1">NRRL 5244</strain>
    </source>
</reference>
<accession>A0ACC1IZ11</accession>
<proteinExistence type="predicted"/>
<dbReference type="Proteomes" id="UP001150603">
    <property type="component" value="Unassembled WGS sequence"/>
</dbReference>
<feature type="non-terminal residue" evidence="1">
    <location>
        <position position="337"/>
    </location>
</feature>
<protein>
    <submittedName>
        <fullName evidence="1">Uncharacterized protein</fullName>
    </submittedName>
</protein>
<sequence>MSPTHGRLRAPTQSRVGKAASPPGYRSPDILSRRGSVGQPHGQHQYSSSWSPPGPHLPMAQGGYSGGHSPSRDDVEARQQGPYTISQQLMRASGQPPHHFSPRQPPGTFPVARPLEMPYGERGDKDPALRAKRQRTHDATDDVIENRPPQHSTPAGGGAEPGIRGNPTLDVKPRVRTMSMLEPTHTPSSGQMQLQFVSTARGNPEAQPNASWLSSQRHYKNALLHLLTLESFYPSDVAMLNMFRAQGDFSGDQIDAHSAALLSWARSWLRYNRNAVLRSTLENKAKASLPQLAETLQHDMHAETDFTTPKNLRRCALLRLIYFQWQSMNKLGTKSQS</sequence>
<name>A0ACC1IZ11_9FUNG</name>